<sequence length="398" mass="42645">MIPLLKGIRVIEIGAVVLGPYAGQILGDLGAEVIKVEPPEGDIARNAHPQGAGGGALFVNNNRNKRMLAIDLKRPEGRAALVRLIGTADVLLHNMRAEAAERLGLGFDAVAAINPRIVHCAATGFGQAGQYRDRPAFDDIIQAASGMAGLAMQHGGAPQFVPTIVADKVAALHIVYGILAALIARERGQPGPFRVEVPMFEAMVAFLMNEHLAEASFAEDGATGYPRILSPNRRPFRTADGWIAVLPYTAEQWRRFLAEIDREALCDETWFRDARMRQARINELYAILAESLPARTTDAWIAALSARDVPCARIATPDDLLHDPHLREIGFFDVPVGYPAGMARMVPQPVRFDTVAPVADAPPAAIGADSYAVLRDCGHDAAAIEALVAAGVIRTGPG</sequence>
<name>A0A7U4J8D0_9SPHN</name>
<organism evidence="2 3">
    <name type="scientific">Sphingomonas hengshuiensis</name>
    <dbReference type="NCBI Taxonomy" id="1609977"/>
    <lineage>
        <taxon>Bacteria</taxon>
        <taxon>Pseudomonadati</taxon>
        <taxon>Pseudomonadota</taxon>
        <taxon>Alphaproteobacteria</taxon>
        <taxon>Sphingomonadales</taxon>
        <taxon>Sphingomonadaceae</taxon>
        <taxon>Sphingomonas</taxon>
    </lineage>
</organism>
<dbReference type="GO" id="GO:0008410">
    <property type="term" value="F:CoA-transferase activity"/>
    <property type="evidence" value="ECO:0007669"/>
    <property type="project" value="TreeGrafter"/>
</dbReference>
<dbReference type="KEGG" id="sphi:TS85_10195"/>
<reference evidence="2 3" key="2">
    <citation type="submission" date="2015-02" db="EMBL/GenBank/DDBJ databases">
        <title>The complete genome of Sphingomonas hengshuiensis sp. WHSC-8 isolated from soil of Hengshui Lake.</title>
        <authorList>
            <person name="Wei S."/>
            <person name="Guo J."/>
            <person name="Su C."/>
            <person name="Wu R."/>
            <person name="Zhang Z."/>
            <person name="Liang K."/>
            <person name="Li H."/>
            <person name="Wang T."/>
            <person name="Liu H."/>
            <person name="Zhang C."/>
            <person name="Li Z."/>
            <person name="Wang Q."/>
            <person name="Meng J."/>
        </authorList>
    </citation>
    <scope>NUCLEOTIDE SEQUENCE [LARGE SCALE GENOMIC DNA]</scope>
    <source>
        <strain evidence="2 3">WHSC-8</strain>
    </source>
</reference>
<dbReference type="InterPro" id="IPR003673">
    <property type="entry name" value="CoA-Trfase_fam_III"/>
</dbReference>
<gene>
    <name evidence="2" type="ORF">TS85_10195</name>
</gene>
<evidence type="ECO:0000256" key="1">
    <source>
        <dbReference type="ARBA" id="ARBA00022679"/>
    </source>
</evidence>
<dbReference type="AlphaFoldDB" id="A0A7U4J8D0"/>
<reference evidence="2 3" key="1">
    <citation type="journal article" date="2015" name="Int. J. Syst. Evol. Microbiol.">
        <title>Sphingomonas hengshuiensis sp. nov., isolated from lake wetland.</title>
        <authorList>
            <person name="Wei S."/>
            <person name="Wang T."/>
            <person name="Liu H."/>
            <person name="Zhang C."/>
            <person name="Guo J."/>
            <person name="Wang Q."/>
            <person name="Liang K."/>
            <person name="Zhang Z."/>
        </authorList>
    </citation>
    <scope>NUCLEOTIDE SEQUENCE [LARGE SCALE GENOMIC DNA]</scope>
    <source>
        <strain evidence="2 3">WHSC-8</strain>
    </source>
</reference>
<dbReference type="Gene3D" id="3.40.50.10540">
    <property type="entry name" value="Crotonobetainyl-coa:carnitine coa-transferase, domain 1"/>
    <property type="match status" value="1"/>
</dbReference>
<proteinExistence type="predicted"/>
<keyword evidence="3" id="KW-1185">Reference proteome</keyword>
<accession>A0A7U4J8D0</accession>
<dbReference type="PANTHER" id="PTHR48207:SF4">
    <property type="entry name" value="BLL6097 PROTEIN"/>
    <property type="match status" value="1"/>
</dbReference>
<dbReference type="OrthoDB" id="5720311at2"/>
<dbReference type="RefSeq" id="WP_077228550.1">
    <property type="nucleotide sequence ID" value="NZ_CP010836.1"/>
</dbReference>
<keyword evidence="1" id="KW-0808">Transferase</keyword>
<dbReference type="Gene3D" id="3.30.1540.10">
    <property type="entry name" value="formyl-coa transferase, domain 3"/>
    <property type="match status" value="1"/>
</dbReference>
<dbReference type="Proteomes" id="UP000032300">
    <property type="component" value="Chromosome"/>
</dbReference>
<protein>
    <recommendedName>
        <fullName evidence="4">CoA transferase</fullName>
    </recommendedName>
</protein>
<dbReference type="InterPro" id="IPR044855">
    <property type="entry name" value="CoA-Trfase_III_dom3_sf"/>
</dbReference>
<evidence type="ECO:0000313" key="2">
    <source>
        <dbReference type="EMBL" id="AJP72079.1"/>
    </source>
</evidence>
<dbReference type="PANTHER" id="PTHR48207">
    <property type="entry name" value="SUCCINATE--HYDROXYMETHYLGLUTARATE COA-TRANSFERASE"/>
    <property type="match status" value="1"/>
</dbReference>
<dbReference type="InterPro" id="IPR050483">
    <property type="entry name" value="CoA-transferase_III_domain"/>
</dbReference>
<evidence type="ECO:0000313" key="3">
    <source>
        <dbReference type="Proteomes" id="UP000032300"/>
    </source>
</evidence>
<dbReference type="Pfam" id="PF02515">
    <property type="entry name" value="CoA_transf_3"/>
    <property type="match status" value="1"/>
</dbReference>
<dbReference type="EMBL" id="CP010836">
    <property type="protein sequence ID" value="AJP72079.1"/>
    <property type="molecule type" value="Genomic_DNA"/>
</dbReference>
<dbReference type="SUPFAM" id="SSF89796">
    <property type="entry name" value="CoA-transferase family III (CaiB/BaiF)"/>
    <property type="match status" value="1"/>
</dbReference>
<dbReference type="InterPro" id="IPR023606">
    <property type="entry name" value="CoA-Trfase_III_dom_1_sf"/>
</dbReference>
<evidence type="ECO:0008006" key="4">
    <source>
        <dbReference type="Google" id="ProtNLM"/>
    </source>
</evidence>